<evidence type="ECO:0000313" key="2">
    <source>
        <dbReference type="EMBL" id="SAL77105.1"/>
    </source>
</evidence>
<dbReference type="PANTHER" id="PTHR42949">
    <property type="entry name" value="ANAEROBIC GLYCEROL-3-PHOSPHATE DEHYDROGENASE SUBUNIT B"/>
    <property type="match status" value="1"/>
</dbReference>
<name>A0A158K7V6_9BURK</name>
<dbReference type="AlphaFoldDB" id="A0A158K7V6"/>
<proteinExistence type="predicted"/>
<evidence type="ECO:0000256" key="1">
    <source>
        <dbReference type="ARBA" id="ARBA00023002"/>
    </source>
</evidence>
<dbReference type="SUPFAM" id="SSF51905">
    <property type="entry name" value="FAD/NAD(P)-binding domain"/>
    <property type="match status" value="1"/>
</dbReference>
<gene>
    <name evidence="2" type="ORF">AWB66_05558</name>
</gene>
<dbReference type="Proteomes" id="UP000054717">
    <property type="component" value="Unassembled WGS sequence"/>
</dbReference>
<keyword evidence="3" id="KW-1185">Reference proteome</keyword>
<evidence type="ECO:0000313" key="3">
    <source>
        <dbReference type="Proteomes" id="UP000054717"/>
    </source>
</evidence>
<protein>
    <submittedName>
        <fullName evidence="2">BFD/(2Fe-2S)-binding domain-containing protein</fullName>
    </submittedName>
</protein>
<dbReference type="STRING" id="326475.AWB66_05558"/>
<dbReference type="PANTHER" id="PTHR42949:SF3">
    <property type="entry name" value="ANAEROBIC GLYCEROL-3-PHOSPHATE DEHYDROGENASE SUBUNIT B"/>
    <property type="match status" value="1"/>
</dbReference>
<sequence length="121" mass="12554">MLGDEYRAGRALIDAFDASGVTHLANCVVWQIESGNGRAVAMLTRRAHAGEPGGTLDVSARAVLVATGAQERPWPVRGWTLPGVMGVGAAQTLLKSSGLAPSQDAVLAGCGPLLWLFARNC</sequence>
<dbReference type="GO" id="GO:0016491">
    <property type="term" value="F:oxidoreductase activity"/>
    <property type="evidence" value="ECO:0007669"/>
    <property type="project" value="UniProtKB-KW"/>
</dbReference>
<reference evidence="2" key="1">
    <citation type="submission" date="2016-01" db="EMBL/GenBank/DDBJ databases">
        <authorList>
            <person name="Peeters Charlotte."/>
        </authorList>
    </citation>
    <scope>NUCLEOTIDE SEQUENCE</scope>
    <source>
        <strain evidence="2">LMG 22936</strain>
    </source>
</reference>
<keyword evidence="1" id="KW-0560">Oxidoreductase</keyword>
<dbReference type="EMBL" id="FCNZ02000032">
    <property type="protein sequence ID" value="SAL77105.1"/>
    <property type="molecule type" value="Genomic_DNA"/>
</dbReference>
<dbReference type="InterPro" id="IPR051691">
    <property type="entry name" value="Metab_Enz_Cyan_OpOx_G3PDH"/>
</dbReference>
<accession>A0A158K7V6</accession>
<dbReference type="InterPro" id="IPR036188">
    <property type="entry name" value="FAD/NAD-bd_sf"/>
</dbReference>
<organism evidence="2 3">
    <name type="scientific">Caballeronia telluris</name>
    <dbReference type="NCBI Taxonomy" id="326475"/>
    <lineage>
        <taxon>Bacteria</taxon>
        <taxon>Pseudomonadati</taxon>
        <taxon>Pseudomonadota</taxon>
        <taxon>Betaproteobacteria</taxon>
        <taxon>Burkholderiales</taxon>
        <taxon>Burkholderiaceae</taxon>
        <taxon>Caballeronia</taxon>
    </lineage>
</organism>
<comment type="caution">
    <text evidence="2">The sequence shown here is derived from an EMBL/GenBank/DDBJ whole genome shotgun (WGS) entry which is preliminary data.</text>
</comment>